<keyword evidence="2" id="KW-1003">Cell membrane</keyword>
<reference evidence="11" key="1">
    <citation type="submission" date="2021-03" db="EMBL/GenBank/DDBJ databases">
        <title>Complete Genome of Pseudoalteromonas xiamenensis STKMTI.2, a new potential marine bacterium producing anti-Vibrio compounds.</title>
        <authorList>
            <person name="Handayani D.P."/>
            <person name="Isnansetyo A."/>
            <person name="Istiqomah I."/>
            <person name="Jumina J."/>
        </authorList>
    </citation>
    <scope>NUCLEOTIDE SEQUENCE</scope>
    <source>
        <strain evidence="11">STKMTI.2</strain>
        <plasmid evidence="11">unnamed5</plasmid>
    </source>
</reference>
<evidence type="ECO:0000259" key="10">
    <source>
        <dbReference type="Pfam" id="PF08019"/>
    </source>
</evidence>
<dbReference type="SUPFAM" id="SSF53649">
    <property type="entry name" value="Alkaline phosphatase-like"/>
    <property type="match status" value="1"/>
</dbReference>
<dbReference type="InterPro" id="IPR017850">
    <property type="entry name" value="Alkaline_phosphatase_core_sf"/>
</dbReference>
<dbReference type="CDD" id="cd16017">
    <property type="entry name" value="LptA"/>
    <property type="match status" value="1"/>
</dbReference>
<evidence type="ECO:0000256" key="4">
    <source>
        <dbReference type="ARBA" id="ARBA00022679"/>
    </source>
</evidence>
<dbReference type="GO" id="GO:0005886">
    <property type="term" value="C:plasma membrane"/>
    <property type="evidence" value="ECO:0007669"/>
    <property type="project" value="UniProtKB-SubCell"/>
</dbReference>
<dbReference type="KEGG" id="pxi:J5O05_19385"/>
<sequence>MNTGVENLTNTSTKSAVEYAQALFSNRYVIRFIVAMWITLTCNTVFYENLNENVLVSAGLLLFALNWLIISIFSVGRLFKPGLILLICISASVEYFSTRFGIMMDYGMLQNVLETDVKEAADLINFRLFFHFLVYAALPSALVLFVPTPKSTIKRRVLTYTGNFLLVLGLLGTLAFMHYQTLSGYFRMNKEQRYYATPLNAISAIKSHVKMKLKPKATTFTQIASSVAFVPFSEKPTVFVLVLGETVRADHFGLNGYERNTTPNLSKLPVYNFKDVSSCGTATAHSVPCMFSWMNKADYDEFTAKNSENVIDIVKRAGFDVIWRDNNSGCKGVCSRVKTEKLYEVVTCEDGCPDELLLEGLPKLLEQKKNTLIVLHQQGSHGPAYFRRSQQKHKTFLPECEDETFATCSQQEIINAYDNSLVETDAMLSSVIELLDKQKDVNTGLLYVSDHGESLGENGVYLHGLPYAFAPSSQTHIPMLFWLSDNYQKDVKLDRTCLNEITAKPTSHDALFGSLLGLLSIDIKTEKQTTDLVTGCRG</sequence>
<gene>
    <name evidence="11" type="ORF">J5O05_19385</name>
</gene>
<evidence type="ECO:0000259" key="9">
    <source>
        <dbReference type="Pfam" id="PF00884"/>
    </source>
</evidence>
<evidence type="ECO:0000256" key="1">
    <source>
        <dbReference type="ARBA" id="ARBA00004429"/>
    </source>
</evidence>
<dbReference type="InterPro" id="IPR058130">
    <property type="entry name" value="PEA_transf_C"/>
</dbReference>
<keyword evidence="11" id="KW-0614">Plasmid</keyword>
<keyword evidence="4 11" id="KW-0808">Transferase</keyword>
<keyword evidence="3" id="KW-0997">Cell inner membrane</keyword>
<dbReference type="Gene3D" id="3.40.720.10">
    <property type="entry name" value="Alkaline Phosphatase, subunit A"/>
    <property type="match status" value="1"/>
</dbReference>
<accession>A0A975DLW6</accession>
<dbReference type="AlphaFoldDB" id="A0A975DLW6"/>
<feature type="transmembrane region" description="Helical" evidence="8">
    <location>
        <begin position="53"/>
        <end position="76"/>
    </location>
</feature>
<dbReference type="Pfam" id="PF00884">
    <property type="entry name" value="Sulfatase"/>
    <property type="match status" value="1"/>
</dbReference>
<evidence type="ECO:0000313" key="11">
    <source>
        <dbReference type="EMBL" id="QTH73627.1"/>
    </source>
</evidence>
<feature type="transmembrane region" description="Helical" evidence="8">
    <location>
        <begin position="83"/>
        <end position="104"/>
    </location>
</feature>
<dbReference type="Pfam" id="PF08019">
    <property type="entry name" value="EptA_B_N"/>
    <property type="match status" value="1"/>
</dbReference>
<protein>
    <submittedName>
        <fullName evidence="11">Phosphoethanolamine--lipid A transferase</fullName>
    </submittedName>
</protein>
<evidence type="ECO:0000256" key="3">
    <source>
        <dbReference type="ARBA" id="ARBA00022519"/>
    </source>
</evidence>
<feature type="transmembrane region" description="Helical" evidence="8">
    <location>
        <begin position="28"/>
        <end position="47"/>
    </location>
</feature>
<evidence type="ECO:0000256" key="6">
    <source>
        <dbReference type="ARBA" id="ARBA00022989"/>
    </source>
</evidence>
<keyword evidence="5 8" id="KW-0812">Transmembrane</keyword>
<dbReference type="GO" id="GO:0016776">
    <property type="term" value="F:phosphotransferase activity, phosphate group as acceptor"/>
    <property type="evidence" value="ECO:0007669"/>
    <property type="project" value="TreeGrafter"/>
</dbReference>
<evidence type="ECO:0000313" key="12">
    <source>
        <dbReference type="Proteomes" id="UP000664904"/>
    </source>
</evidence>
<proteinExistence type="predicted"/>
<feature type="transmembrane region" description="Helical" evidence="8">
    <location>
        <begin position="124"/>
        <end position="145"/>
    </location>
</feature>
<dbReference type="RefSeq" id="WP_208845258.1">
    <property type="nucleotide sequence ID" value="NZ_CP072135.1"/>
</dbReference>
<evidence type="ECO:0000256" key="8">
    <source>
        <dbReference type="SAM" id="Phobius"/>
    </source>
</evidence>
<evidence type="ECO:0000256" key="2">
    <source>
        <dbReference type="ARBA" id="ARBA00022475"/>
    </source>
</evidence>
<keyword evidence="6 8" id="KW-1133">Transmembrane helix</keyword>
<evidence type="ECO:0000256" key="7">
    <source>
        <dbReference type="ARBA" id="ARBA00023136"/>
    </source>
</evidence>
<dbReference type="InterPro" id="IPR000917">
    <property type="entry name" value="Sulfatase_N"/>
</dbReference>
<feature type="transmembrane region" description="Helical" evidence="8">
    <location>
        <begin position="157"/>
        <end position="179"/>
    </location>
</feature>
<comment type="subcellular location">
    <subcellularLocation>
        <location evidence="1">Cell inner membrane</location>
        <topology evidence="1">Multi-pass membrane protein</topology>
    </subcellularLocation>
</comment>
<name>A0A975DLW6_9GAMM</name>
<dbReference type="InterPro" id="IPR012549">
    <property type="entry name" value="EptA-like_N"/>
</dbReference>
<keyword evidence="7 8" id="KW-0472">Membrane</keyword>
<feature type="domain" description="Sulfatase N-terminal" evidence="9">
    <location>
        <begin position="239"/>
        <end position="520"/>
    </location>
</feature>
<evidence type="ECO:0000256" key="5">
    <source>
        <dbReference type="ARBA" id="ARBA00022692"/>
    </source>
</evidence>
<dbReference type="NCBIfam" id="NF028537">
    <property type="entry name" value="P_eth_NH2_trans"/>
    <property type="match status" value="1"/>
</dbReference>
<dbReference type="InterPro" id="IPR040423">
    <property type="entry name" value="PEA_transferase"/>
</dbReference>
<feature type="domain" description="Phosphoethanolamine transferase N-terminal" evidence="10">
    <location>
        <begin position="62"/>
        <end position="211"/>
    </location>
</feature>
<keyword evidence="12" id="KW-1185">Reference proteome</keyword>
<dbReference type="GO" id="GO:0009244">
    <property type="term" value="P:lipopolysaccharide core region biosynthetic process"/>
    <property type="evidence" value="ECO:0007669"/>
    <property type="project" value="TreeGrafter"/>
</dbReference>
<dbReference type="Proteomes" id="UP000664904">
    <property type="component" value="Plasmid unnamed5"/>
</dbReference>
<geneLocation type="plasmid" evidence="11 12">
    <name>unnamed5</name>
</geneLocation>
<dbReference type="EMBL" id="CP072135">
    <property type="protein sequence ID" value="QTH73627.1"/>
    <property type="molecule type" value="Genomic_DNA"/>
</dbReference>
<dbReference type="PANTHER" id="PTHR30443">
    <property type="entry name" value="INNER MEMBRANE PROTEIN"/>
    <property type="match status" value="1"/>
</dbReference>
<dbReference type="PANTHER" id="PTHR30443:SF0">
    <property type="entry name" value="PHOSPHOETHANOLAMINE TRANSFERASE EPTA"/>
    <property type="match status" value="1"/>
</dbReference>
<organism evidence="11 12">
    <name type="scientific">Pseudoalteromonas xiamenensis</name>
    <dbReference type="NCBI Taxonomy" id="882626"/>
    <lineage>
        <taxon>Bacteria</taxon>
        <taxon>Pseudomonadati</taxon>
        <taxon>Pseudomonadota</taxon>
        <taxon>Gammaproteobacteria</taxon>
        <taxon>Alteromonadales</taxon>
        <taxon>Pseudoalteromonadaceae</taxon>
        <taxon>Pseudoalteromonas</taxon>
    </lineage>
</organism>